<accession>A0A1G6K6N4</accession>
<dbReference type="RefSeq" id="WP_090850764.1">
    <property type="nucleotide sequence ID" value="NZ_FMZM01000001.1"/>
</dbReference>
<name>A0A1G6K6N4_9ACTN</name>
<protein>
    <submittedName>
        <fullName evidence="1">Uncharacterized protein</fullName>
    </submittedName>
</protein>
<dbReference type="EMBL" id="FMZM01000001">
    <property type="protein sequence ID" value="SDC26617.1"/>
    <property type="molecule type" value="Genomic_DNA"/>
</dbReference>
<dbReference type="Proteomes" id="UP000199034">
    <property type="component" value="Unassembled WGS sequence"/>
</dbReference>
<dbReference type="STRING" id="1045774.SAMN05421872_101705"/>
<evidence type="ECO:0000313" key="2">
    <source>
        <dbReference type="Proteomes" id="UP000199034"/>
    </source>
</evidence>
<keyword evidence="2" id="KW-1185">Reference proteome</keyword>
<sequence>MASNKLMTTVQTPSRFALPTCGHAFDASVRGTDLGFAGIGTSVERERTATPIKGGLGFATAYVPGTTAWSPPTS</sequence>
<dbReference type="AlphaFoldDB" id="A0A1G6K6N4"/>
<organism evidence="1 2">
    <name type="scientific">Nocardioides lianchengensis</name>
    <dbReference type="NCBI Taxonomy" id="1045774"/>
    <lineage>
        <taxon>Bacteria</taxon>
        <taxon>Bacillati</taxon>
        <taxon>Actinomycetota</taxon>
        <taxon>Actinomycetes</taxon>
        <taxon>Propionibacteriales</taxon>
        <taxon>Nocardioidaceae</taxon>
        <taxon>Nocardioides</taxon>
    </lineage>
</organism>
<gene>
    <name evidence="1" type="ORF">SAMN05421872_101705</name>
</gene>
<dbReference type="OrthoDB" id="3790624at2"/>
<reference evidence="2" key="1">
    <citation type="submission" date="2016-10" db="EMBL/GenBank/DDBJ databases">
        <authorList>
            <person name="Varghese N."/>
            <person name="Submissions S."/>
        </authorList>
    </citation>
    <scope>NUCLEOTIDE SEQUENCE [LARGE SCALE GENOMIC DNA]</scope>
    <source>
        <strain evidence="2">CGMCC 4.6858</strain>
    </source>
</reference>
<proteinExistence type="predicted"/>
<evidence type="ECO:0000313" key="1">
    <source>
        <dbReference type="EMBL" id="SDC26617.1"/>
    </source>
</evidence>